<evidence type="ECO:0000313" key="17">
    <source>
        <dbReference type="Proteomes" id="UP000587760"/>
    </source>
</evidence>
<dbReference type="InterPro" id="IPR006555">
    <property type="entry name" value="ATP-dep_Helicase_C"/>
</dbReference>
<protein>
    <submittedName>
        <fullName evidence="16">DNA excision repair protein ERCC-2</fullName>
        <ecNumber evidence="16">3.6.4.12</ecNumber>
    </submittedName>
</protein>
<evidence type="ECO:0000256" key="2">
    <source>
        <dbReference type="ARBA" id="ARBA00022723"/>
    </source>
</evidence>
<dbReference type="SMART" id="SM00488">
    <property type="entry name" value="DEXDc2"/>
    <property type="match status" value="1"/>
</dbReference>
<evidence type="ECO:0000256" key="14">
    <source>
        <dbReference type="SAM" id="Coils"/>
    </source>
</evidence>
<dbReference type="InterPro" id="IPR011604">
    <property type="entry name" value="PDDEXK-like_dom_sf"/>
</dbReference>
<dbReference type="SMART" id="SM00491">
    <property type="entry name" value="HELICc2"/>
    <property type="match status" value="1"/>
</dbReference>
<dbReference type="Gene3D" id="1.10.30.20">
    <property type="entry name" value="Bacterial XPD DNA helicase, FeS cluster domain"/>
    <property type="match status" value="1"/>
</dbReference>
<keyword evidence="6" id="KW-0347">Helicase</keyword>
<dbReference type="Gene3D" id="3.90.320.10">
    <property type="match status" value="1"/>
</dbReference>
<evidence type="ECO:0000256" key="11">
    <source>
        <dbReference type="ARBA" id="ARBA00023204"/>
    </source>
</evidence>
<evidence type="ECO:0000256" key="3">
    <source>
        <dbReference type="ARBA" id="ARBA00022741"/>
    </source>
</evidence>
<evidence type="ECO:0000256" key="13">
    <source>
        <dbReference type="ARBA" id="ARBA00038058"/>
    </source>
</evidence>
<keyword evidence="4" id="KW-0227">DNA damage</keyword>
<dbReference type="InterPro" id="IPR042493">
    <property type="entry name" value="XPD_DNA_FeS"/>
</dbReference>
<evidence type="ECO:0000256" key="12">
    <source>
        <dbReference type="ARBA" id="ARBA00023235"/>
    </source>
</evidence>
<keyword evidence="3" id="KW-0547">Nucleotide-binding</keyword>
<evidence type="ECO:0000256" key="10">
    <source>
        <dbReference type="ARBA" id="ARBA00023125"/>
    </source>
</evidence>
<dbReference type="GO" id="GO:0016818">
    <property type="term" value="F:hydrolase activity, acting on acid anhydrides, in phosphorus-containing anhydrides"/>
    <property type="evidence" value="ECO:0007669"/>
    <property type="project" value="InterPro"/>
</dbReference>
<comment type="similarity">
    <text evidence="13">Belongs to the helicase family. DinG subfamily.</text>
</comment>
<dbReference type="Pfam" id="PF06733">
    <property type="entry name" value="DEAD_2"/>
    <property type="match status" value="1"/>
</dbReference>
<keyword evidence="7" id="KW-0067">ATP-binding</keyword>
<evidence type="ECO:0000256" key="9">
    <source>
        <dbReference type="ARBA" id="ARBA00023014"/>
    </source>
</evidence>
<dbReference type="PANTHER" id="PTHR11472:SF34">
    <property type="entry name" value="REGULATOR OF TELOMERE ELONGATION HELICASE 1"/>
    <property type="match status" value="1"/>
</dbReference>
<keyword evidence="1" id="KW-0004">4Fe-4S</keyword>
<dbReference type="GO" id="GO:0005524">
    <property type="term" value="F:ATP binding"/>
    <property type="evidence" value="ECO:0007669"/>
    <property type="project" value="UniProtKB-KW"/>
</dbReference>
<dbReference type="Gene3D" id="1.10.275.40">
    <property type="match status" value="1"/>
</dbReference>
<dbReference type="EC" id="3.6.4.12" evidence="16"/>
<evidence type="ECO:0000256" key="7">
    <source>
        <dbReference type="ARBA" id="ARBA00022840"/>
    </source>
</evidence>
<dbReference type="PROSITE" id="PS51193">
    <property type="entry name" value="HELICASE_ATP_BIND_2"/>
    <property type="match status" value="1"/>
</dbReference>
<accession>A0A841RE32</accession>
<organism evidence="16 17">
    <name type="scientific">Spirochaeta isovalerica</name>
    <dbReference type="NCBI Taxonomy" id="150"/>
    <lineage>
        <taxon>Bacteria</taxon>
        <taxon>Pseudomonadati</taxon>
        <taxon>Spirochaetota</taxon>
        <taxon>Spirochaetia</taxon>
        <taxon>Spirochaetales</taxon>
        <taxon>Spirochaetaceae</taxon>
        <taxon>Spirochaeta</taxon>
    </lineage>
</organism>
<dbReference type="RefSeq" id="WP_184747878.1">
    <property type="nucleotide sequence ID" value="NZ_JACHGJ010000007.1"/>
</dbReference>
<keyword evidence="8" id="KW-0408">Iron</keyword>
<reference evidence="16 17" key="1">
    <citation type="submission" date="2020-08" db="EMBL/GenBank/DDBJ databases">
        <title>Genomic Encyclopedia of Type Strains, Phase IV (KMG-IV): sequencing the most valuable type-strain genomes for metagenomic binning, comparative biology and taxonomic classification.</title>
        <authorList>
            <person name="Goeker M."/>
        </authorList>
    </citation>
    <scope>NUCLEOTIDE SEQUENCE [LARGE SCALE GENOMIC DNA]</scope>
    <source>
        <strain evidence="16 17">DSM 2461</strain>
    </source>
</reference>
<dbReference type="Gene3D" id="3.40.50.300">
    <property type="entry name" value="P-loop containing nucleotide triphosphate hydrolases"/>
    <property type="match status" value="2"/>
</dbReference>
<feature type="domain" description="Helicase ATP-binding" evidence="15">
    <location>
        <begin position="186"/>
        <end position="440"/>
    </location>
</feature>
<dbReference type="GO" id="GO:0003677">
    <property type="term" value="F:DNA binding"/>
    <property type="evidence" value="ECO:0007669"/>
    <property type="project" value="UniProtKB-KW"/>
</dbReference>
<evidence type="ECO:0000256" key="1">
    <source>
        <dbReference type="ARBA" id="ARBA00022485"/>
    </source>
</evidence>
<sequence length="780" mass="89738">MGLTDPRHISVRELIAAVHLSGDLVTESWSNRRAVEGTKGHKIVQESRGDDYQKEVKVSGEFKSEELVLIVDGRMDGLLPASDLRERPLIEEIKTVTESFPPSWEETPEEHRLQLLSYAWLYCREEDLDKTDIQLTYYHMTTGEEKSFSRTVTPDDAAPFIMELTSSYLFLWSRSVERNRDRNESIRGADFPYGDFRGPQREMSVAVYRTLREKGKLMVEAPTGTGKTMGALFPAFKALGENLGDRIFYATARTPGRLAAEEAFSDLLGTGMKCRAVSLTAKQKICFNPGRKCAPDECSWAENYYGKLSEVLESLEESTLFNREKVEELAVEHHMCPFELSLDISLVSDLLICDYNYIFDPLVKLKRYFQFGRGEDYFLLTDEAHNLPDRSRDMFSASINKKAILEVKREVKESHPVLARRLEKINKILLEEMKNLKEENRKWDERDKIPEALRKAVGLFLEEADSTDAGQTVLDLTFEMRRFYRISELAGEQHTVLIRRKGQSCLTLSLLNMDPAPLLEKAFKQFRSSVLFSATLIPSQYFCRTLFGEQEIAFLSLPSPFPEENCSICIRTDIETRYNKREESLPALCSAIERAFSVREGNYIVFFPSYSYMEQAVEFFRNHYPERDIHLQESGMTEEDRSSYLDRFSRDGADSLLAFAVMGGIFGEGIDLKGEKLIGVMIVGPGLPGISVERDLYKKYYEANGERGFDYAYRLPGFNKVLQAAGRVIRSEKDRGLILLIDSRYGWNETRKLYPPYWSRIQYCRNEEQMNNTIVNFWRG</sequence>
<keyword evidence="10" id="KW-0238">DNA-binding</keyword>
<dbReference type="Proteomes" id="UP000587760">
    <property type="component" value="Unassembled WGS sequence"/>
</dbReference>
<name>A0A841RE32_9SPIO</name>
<dbReference type="InterPro" id="IPR010614">
    <property type="entry name" value="RAD3-like_helicase_DEAD"/>
</dbReference>
<evidence type="ECO:0000313" key="16">
    <source>
        <dbReference type="EMBL" id="MBB6481641.1"/>
    </source>
</evidence>
<comment type="caution">
    <text evidence="16">The sequence shown here is derived from an EMBL/GenBank/DDBJ whole genome shotgun (WGS) entry which is preliminary data.</text>
</comment>
<keyword evidence="11" id="KW-0234">DNA repair</keyword>
<dbReference type="GO" id="GO:0006281">
    <property type="term" value="P:DNA repair"/>
    <property type="evidence" value="ECO:0007669"/>
    <property type="project" value="UniProtKB-KW"/>
</dbReference>
<dbReference type="GO" id="GO:0051539">
    <property type="term" value="F:4 iron, 4 sulfur cluster binding"/>
    <property type="evidence" value="ECO:0007669"/>
    <property type="project" value="UniProtKB-KW"/>
</dbReference>
<keyword evidence="9" id="KW-0411">Iron-sulfur</keyword>
<gene>
    <name evidence="16" type="ORF">HNR50_003321</name>
</gene>
<keyword evidence="5 16" id="KW-0378">Hydrolase</keyword>
<dbReference type="InterPro" id="IPR006554">
    <property type="entry name" value="Helicase-like_DEXD_c2"/>
</dbReference>
<dbReference type="GO" id="GO:0046872">
    <property type="term" value="F:metal ion binding"/>
    <property type="evidence" value="ECO:0007669"/>
    <property type="project" value="UniProtKB-KW"/>
</dbReference>
<dbReference type="SUPFAM" id="SSF52540">
    <property type="entry name" value="P-loop containing nucleoside triphosphate hydrolases"/>
    <property type="match status" value="1"/>
</dbReference>
<evidence type="ECO:0000256" key="4">
    <source>
        <dbReference type="ARBA" id="ARBA00022763"/>
    </source>
</evidence>
<keyword evidence="2" id="KW-0479">Metal-binding</keyword>
<dbReference type="PANTHER" id="PTHR11472">
    <property type="entry name" value="DNA REPAIR DEAD HELICASE RAD3/XP-D SUBFAMILY MEMBER"/>
    <property type="match status" value="1"/>
</dbReference>
<dbReference type="EMBL" id="JACHGJ010000007">
    <property type="protein sequence ID" value="MBB6481641.1"/>
    <property type="molecule type" value="Genomic_DNA"/>
</dbReference>
<keyword evidence="14" id="KW-0175">Coiled coil</keyword>
<dbReference type="GO" id="GO:0003678">
    <property type="term" value="F:DNA helicase activity"/>
    <property type="evidence" value="ECO:0007669"/>
    <property type="project" value="UniProtKB-EC"/>
</dbReference>
<evidence type="ECO:0000256" key="6">
    <source>
        <dbReference type="ARBA" id="ARBA00022806"/>
    </source>
</evidence>
<dbReference type="InterPro" id="IPR027417">
    <property type="entry name" value="P-loop_NTPase"/>
</dbReference>
<keyword evidence="12" id="KW-0413">Isomerase</keyword>
<dbReference type="InterPro" id="IPR014013">
    <property type="entry name" value="Helic_SF1/SF2_ATP-bd_DinG/Rad3"/>
</dbReference>
<feature type="coiled-coil region" evidence="14">
    <location>
        <begin position="419"/>
        <end position="446"/>
    </location>
</feature>
<evidence type="ECO:0000256" key="5">
    <source>
        <dbReference type="ARBA" id="ARBA00022801"/>
    </source>
</evidence>
<evidence type="ECO:0000256" key="8">
    <source>
        <dbReference type="ARBA" id="ARBA00023004"/>
    </source>
</evidence>
<proteinExistence type="inferred from homology"/>
<evidence type="ECO:0000259" key="15">
    <source>
        <dbReference type="PROSITE" id="PS51193"/>
    </source>
</evidence>
<keyword evidence="17" id="KW-1185">Reference proteome</keyword>
<dbReference type="InterPro" id="IPR045028">
    <property type="entry name" value="DinG/Rad3-like"/>
</dbReference>
<dbReference type="Pfam" id="PF13307">
    <property type="entry name" value="Helicase_C_2"/>
    <property type="match status" value="1"/>
</dbReference>
<dbReference type="AlphaFoldDB" id="A0A841RE32"/>